<sequence length="322" mass="36570">MADIKTAVKPLKTYLFQQNSIDLTNYDTALENGLLRLNDHPLKDEIYCENKLPKLALYCITPGIGYLPIVEYTNKALVVFDPIFPEVLHSFKNLSTANMWLNKFLKDFLVFESIDISLKWIIVKPGIIKMKQSQPFSPAIFENSPIIITKNGEIRFSKKELLKEEICSDYKRKLITDQVVDINGSDGKRKKIHLDTLNQQINAAKILTRTVNLLQQYPSKKSTIQSTATAVSTQIFNENNTSTLNSTNQVNQFSQPMKTSPPKHYQLIPNILIQMNYTQTFNNNNNNNNSLQTKSEYISNNATTSDGPPPNNFNTKENATDA</sequence>
<name>A0AAW1D1C9_9HEMI</name>
<evidence type="ECO:0000313" key="3">
    <source>
        <dbReference type="Proteomes" id="UP001461498"/>
    </source>
</evidence>
<evidence type="ECO:0000256" key="1">
    <source>
        <dbReference type="SAM" id="MobiDB-lite"/>
    </source>
</evidence>
<evidence type="ECO:0000313" key="2">
    <source>
        <dbReference type="EMBL" id="KAK9504816.1"/>
    </source>
</evidence>
<dbReference type="AlphaFoldDB" id="A0AAW1D1C9"/>
<keyword evidence="3" id="KW-1185">Reference proteome</keyword>
<reference evidence="2 3" key="1">
    <citation type="submission" date="2022-12" db="EMBL/GenBank/DDBJ databases">
        <title>Chromosome-level genome assembly of true bugs.</title>
        <authorList>
            <person name="Ma L."/>
            <person name="Li H."/>
        </authorList>
    </citation>
    <scope>NUCLEOTIDE SEQUENCE [LARGE SCALE GENOMIC DNA]</scope>
    <source>
        <strain evidence="2">Lab_2022b</strain>
    </source>
</reference>
<comment type="caution">
    <text evidence="2">The sequence shown here is derived from an EMBL/GenBank/DDBJ whole genome shotgun (WGS) entry which is preliminary data.</text>
</comment>
<dbReference type="EMBL" id="JAPXFL010000006">
    <property type="protein sequence ID" value="KAK9504816.1"/>
    <property type="molecule type" value="Genomic_DNA"/>
</dbReference>
<gene>
    <name evidence="2" type="ORF">O3M35_008999</name>
</gene>
<feature type="region of interest" description="Disordered" evidence="1">
    <location>
        <begin position="299"/>
        <end position="322"/>
    </location>
</feature>
<dbReference type="Proteomes" id="UP001461498">
    <property type="component" value="Unassembled WGS sequence"/>
</dbReference>
<proteinExistence type="predicted"/>
<protein>
    <submittedName>
        <fullName evidence="2">Uncharacterized protein</fullName>
    </submittedName>
</protein>
<accession>A0AAW1D1C9</accession>
<organism evidence="2 3">
    <name type="scientific">Rhynocoris fuscipes</name>
    <dbReference type="NCBI Taxonomy" id="488301"/>
    <lineage>
        <taxon>Eukaryota</taxon>
        <taxon>Metazoa</taxon>
        <taxon>Ecdysozoa</taxon>
        <taxon>Arthropoda</taxon>
        <taxon>Hexapoda</taxon>
        <taxon>Insecta</taxon>
        <taxon>Pterygota</taxon>
        <taxon>Neoptera</taxon>
        <taxon>Paraneoptera</taxon>
        <taxon>Hemiptera</taxon>
        <taxon>Heteroptera</taxon>
        <taxon>Panheteroptera</taxon>
        <taxon>Cimicomorpha</taxon>
        <taxon>Reduviidae</taxon>
        <taxon>Harpactorinae</taxon>
        <taxon>Harpactorini</taxon>
        <taxon>Rhynocoris</taxon>
    </lineage>
</organism>